<proteinExistence type="predicted"/>
<dbReference type="InterPro" id="IPR013099">
    <property type="entry name" value="K_chnl_dom"/>
</dbReference>
<name>G9QLN0_9BACI</name>
<feature type="transmembrane region" description="Helical" evidence="2">
    <location>
        <begin position="70"/>
        <end position="92"/>
    </location>
</feature>
<dbReference type="InterPro" id="IPR050721">
    <property type="entry name" value="Trk_Ktr_HKT_K-transport"/>
</dbReference>
<accession>G9QLN0</accession>
<evidence type="ECO:0000256" key="1">
    <source>
        <dbReference type="ARBA" id="ARBA00004651"/>
    </source>
</evidence>
<gene>
    <name evidence="4" type="ORF">HMPREF1015_03123</name>
</gene>
<dbReference type="InterPro" id="IPR036291">
    <property type="entry name" value="NAD(P)-bd_dom_sf"/>
</dbReference>
<dbReference type="SUPFAM" id="SSF51735">
    <property type="entry name" value="NAD(P)-binding Rossmann-fold domains"/>
    <property type="match status" value="1"/>
</dbReference>
<keyword evidence="2" id="KW-1133">Transmembrane helix</keyword>
<comment type="caution">
    <text evidence="4">The sequence shown here is derived from an EMBL/GenBank/DDBJ whole genome shotgun (WGS) entry which is preliminary data.</text>
</comment>
<dbReference type="PATRIC" id="fig|665952.3.peg.1964"/>
<dbReference type="SUPFAM" id="SSF81324">
    <property type="entry name" value="Voltage-gated potassium channels"/>
    <property type="match status" value="1"/>
</dbReference>
<dbReference type="GO" id="GO:0006813">
    <property type="term" value="P:potassium ion transport"/>
    <property type="evidence" value="ECO:0007669"/>
    <property type="project" value="InterPro"/>
</dbReference>
<dbReference type="Pfam" id="PF02254">
    <property type="entry name" value="TrkA_N"/>
    <property type="match status" value="1"/>
</dbReference>
<organism evidence="4 5">
    <name type="scientific">Bacillus smithii 7_3_47FAA</name>
    <dbReference type="NCBI Taxonomy" id="665952"/>
    <lineage>
        <taxon>Bacteria</taxon>
        <taxon>Bacillati</taxon>
        <taxon>Bacillota</taxon>
        <taxon>Bacilli</taxon>
        <taxon>Bacillales</taxon>
        <taxon>Bacillaceae</taxon>
        <taxon>Bacillus</taxon>
    </lineage>
</organism>
<keyword evidence="2" id="KW-0472">Membrane</keyword>
<evidence type="ECO:0000259" key="3">
    <source>
        <dbReference type="PROSITE" id="PS51201"/>
    </source>
</evidence>
<dbReference type="Pfam" id="PF07885">
    <property type="entry name" value="Ion_trans_2"/>
    <property type="match status" value="1"/>
</dbReference>
<protein>
    <recommendedName>
        <fullName evidence="3">RCK N-terminal domain-containing protein</fullName>
    </recommendedName>
</protein>
<evidence type="ECO:0000256" key="2">
    <source>
        <dbReference type="SAM" id="Phobius"/>
    </source>
</evidence>
<reference evidence="4 5" key="1">
    <citation type="submission" date="2011-09" db="EMBL/GenBank/DDBJ databases">
        <title>The Genome Sequence of Bacillus smithii 7_3_47FAA.</title>
        <authorList>
            <consortium name="The Broad Institute Genome Sequencing Platform"/>
            <person name="Earl A."/>
            <person name="Ward D."/>
            <person name="Feldgarden M."/>
            <person name="Gevers D."/>
            <person name="Daigneault M."/>
            <person name="Strauss J."/>
            <person name="Allen-Vercoe E."/>
            <person name="Young S.K."/>
            <person name="Zeng Q."/>
            <person name="Gargeya S."/>
            <person name="Fitzgerald M."/>
            <person name="Haas B."/>
            <person name="Abouelleil A."/>
            <person name="Alvarado L."/>
            <person name="Arachchi H.M."/>
            <person name="Berlin A."/>
            <person name="Brown A."/>
            <person name="Chapman S.B."/>
            <person name="Chen Z."/>
            <person name="Dunbar C."/>
            <person name="Freedman E."/>
            <person name="Gearin G."/>
            <person name="Goldberg J."/>
            <person name="Griggs A."/>
            <person name="Gujja S."/>
            <person name="Heiman D."/>
            <person name="Howarth C."/>
            <person name="Larson L."/>
            <person name="Lui A."/>
            <person name="MacDonald P.J.P."/>
            <person name="Montmayeur A."/>
            <person name="Murphy C."/>
            <person name="Neiman D."/>
            <person name="Pearson M."/>
            <person name="Priest M."/>
            <person name="Roberts A."/>
            <person name="Saif S."/>
            <person name="Shea T."/>
            <person name="Shenoy N."/>
            <person name="Sisk P."/>
            <person name="Stolte C."/>
            <person name="Sykes S."/>
            <person name="Wortman J."/>
            <person name="Nusbaum C."/>
            <person name="Birren B."/>
        </authorList>
    </citation>
    <scope>NUCLEOTIDE SEQUENCE [LARGE SCALE GENOMIC DNA]</scope>
    <source>
        <strain evidence="4 5">7_3_47FAA</strain>
    </source>
</reference>
<feature type="transmembrane region" description="Helical" evidence="2">
    <location>
        <begin position="46"/>
        <end position="63"/>
    </location>
</feature>
<dbReference type="InterPro" id="IPR003148">
    <property type="entry name" value="RCK_N"/>
</dbReference>
<dbReference type="PANTHER" id="PTHR43833:SF9">
    <property type="entry name" value="POTASSIUM CHANNEL PROTEIN YUGO-RELATED"/>
    <property type="match status" value="1"/>
</dbReference>
<dbReference type="GO" id="GO:0005886">
    <property type="term" value="C:plasma membrane"/>
    <property type="evidence" value="ECO:0007669"/>
    <property type="project" value="UniProtKB-SubCell"/>
</dbReference>
<dbReference type="AlphaFoldDB" id="G9QLN0"/>
<dbReference type="PROSITE" id="PS51201">
    <property type="entry name" value="RCK_N"/>
    <property type="match status" value="1"/>
</dbReference>
<evidence type="ECO:0000313" key="4">
    <source>
        <dbReference type="EMBL" id="EHL77942.1"/>
    </source>
</evidence>
<dbReference type="Gene3D" id="1.10.287.70">
    <property type="match status" value="1"/>
</dbReference>
<dbReference type="RefSeq" id="WP_003354285.1">
    <property type="nucleotide sequence ID" value="NZ_JH414755.1"/>
</dbReference>
<dbReference type="PANTHER" id="PTHR43833">
    <property type="entry name" value="POTASSIUM CHANNEL PROTEIN 2-RELATED-RELATED"/>
    <property type="match status" value="1"/>
</dbReference>
<dbReference type="Gene3D" id="3.40.50.720">
    <property type="entry name" value="NAD(P)-binding Rossmann-like Domain"/>
    <property type="match status" value="1"/>
</dbReference>
<dbReference type="EMBL" id="ACWF01000103">
    <property type="protein sequence ID" value="EHL77942.1"/>
    <property type="molecule type" value="Genomic_DNA"/>
</dbReference>
<keyword evidence="2" id="KW-0812">Transmembrane</keyword>
<feature type="transmembrane region" description="Helical" evidence="2">
    <location>
        <begin position="12"/>
        <end position="34"/>
    </location>
</feature>
<feature type="domain" description="RCK N-terminal" evidence="3">
    <location>
        <begin position="111"/>
        <end position="235"/>
    </location>
</feature>
<evidence type="ECO:0000313" key="5">
    <source>
        <dbReference type="Proteomes" id="UP000011747"/>
    </source>
</evidence>
<sequence>MAFYRIFLRWPLVGRVLAISVAIIVAAGVVIHFLEPVTFPTIFEGIWWAVITASTVGYGDYVPATLEGRLIGLILIFAGAGFLTTYFASLAATAVTRQNAYIDGKETFKEDRHIVIIGWNERSRTFIHRWSLLKNSKSILLIDESLHQNPFSDGRVHFIKGVPYQDDTLQKGNVKQADLVLITADQDKNERQADMATILTIIAVKGMNPNVYCLAEILTAEQVENAKRAGADELIHTNQLASFAMLNSLLCHGMSDAVMDLLDHVNGSHFKTIVMEDEWDGLTFRQLSNVLIQKRMLLLGVKREEDVIINPPPELTMKKSFQLIIISD</sequence>
<comment type="subcellular location">
    <subcellularLocation>
        <location evidence="1">Cell membrane</location>
        <topology evidence="1">Multi-pass membrane protein</topology>
    </subcellularLocation>
</comment>
<keyword evidence="5" id="KW-1185">Reference proteome</keyword>
<dbReference type="Proteomes" id="UP000011747">
    <property type="component" value="Unassembled WGS sequence"/>
</dbReference>
<dbReference type="HOGENOM" id="CLU_050982_1_1_9"/>